<evidence type="ECO:0000256" key="6">
    <source>
        <dbReference type="SAM" id="MobiDB-lite"/>
    </source>
</evidence>
<proteinExistence type="predicted"/>
<dbReference type="SMART" id="SM00356">
    <property type="entry name" value="ZnF_C3H1"/>
    <property type="match status" value="2"/>
</dbReference>
<feature type="zinc finger region" description="C3H1-type" evidence="5">
    <location>
        <begin position="94"/>
        <end position="121"/>
    </location>
</feature>
<reference evidence="8 9" key="1">
    <citation type="journal article" date="2010" name="Plant Cell">
        <title>The Chlorella variabilis NC64A genome reveals adaptation to photosymbiosis, coevolution with viruses, and cryptic sex.</title>
        <authorList>
            <person name="Blanc G."/>
            <person name="Duncan G."/>
            <person name="Agarkova I."/>
            <person name="Borodovsky M."/>
            <person name="Gurnon J."/>
            <person name="Kuo A."/>
            <person name="Lindquist E."/>
            <person name="Lucas S."/>
            <person name="Pangilinan J."/>
            <person name="Polle J."/>
            <person name="Salamov A."/>
            <person name="Terry A."/>
            <person name="Yamada T."/>
            <person name="Dunigan D.D."/>
            <person name="Grigoriev I.V."/>
            <person name="Claverie J.M."/>
            <person name="Van Etten J.L."/>
        </authorList>
    </citation>
    <scope>NUCLEOTIDE SEQUENCE [LARGE SCALE GENOMIC DNA]</scope>
    <source>
        <strain evidence="8 9">NC64A</strain>
    </source>
</reference>
<evidence type="ECO:0000313" key="9">
    <source>
        <dbReference type="Proteomes" id="UP000008141"/>
    </source>
</evidence>
<feature type="compositionally biased region" description="Pro residues" evidence="6">
    <location>
        <begin position="284"/>
        <end position="294"/>
    </location>
</feature>
<evidence type="ECO:0000256" key="1">
    <source>
        <dbReference type="ARBA" id="ARBA00022723"/>
    </source>
</evidence>
<dbReference type="Proteomes" id="UP000008141">
    <property type="component" value="Unassembled WGS sequence"/>
</dbReference>
<evidence type="ECO:0000256" key="4">
    <source>
        <dbReference type="ARBA" id="ARBA00023125"/>
    </source>
</evidence>
<dbReference type="AlphaFoldDB" id="E1ZSD6"/>
<feature type="region of interest" description="Disordered" evidence="6">
    <location>
        <begin position="248"/>
        <end position="305"/>
    </location>
</feature>
<dbReference type="Gene3D" id="3.30.1370.210">
    <property type="match status" value="1"/>
</dbReference>
<gene>
    <name evidence="8" type="ORF">CHLNCDRAFT_141228</name>
</gene>
<dbReference type="Pfam" id="PF25512">
    <property type="entry name" value="zf-CCCH_AtC3H23"/>
    <property type="match status" value="1"/>
</dbReference>
<dbReference type="GO" id="GO:0003677">
    <property type="term" value="F:DNA binding"/>
    <property type="evidence" value="ECO:0007669"/>
    <property type="project" value="UniProtKB-KW"/>
</dbReference>
<dbReference type="InterPro" id="IPR045234">
    <property type="entry name" value="Unkempt-like"/>
</dbReference>
<feature type="domain" description="C3H1-type" evidence="7">
    <location>
        <begin position="94"/>
        <end position="121"/>
    </location>
</feature>
<feature type="compositionally biased region" description="Low complexity" evidence="6">
    <location>
        <begin position="248"/>
        <end position="265"/>
    </location>
</feature>
<evidence type="ECO:0000313" key="8">
    <source>
        <dbReference type="EMBL" id="EFN51288.1"/>
    </source>
</evidence>
<keyword evidence="1 5" id="KW-0479">Metal-binding</keyword>
<dbReference type="InterPro" id="IPR000571">
    <property type="entry name" value="Znf_CCCH"/>
</dbReference>
<dbReference type="eggNOG" id="KOG1595">
    <property type="taxonomic scope" value="Eukaryota"/>
</dbReference>
<evidence type="ECO:0000256" key="3">
    <source>
        <dbReference type="ARBA" id="ARBA00022833"/>
    </source>
</evidence>
<feature type="compositionally biased region" description="Low complexity" evidence="6">
    <location>
        <begin position="273"/>
        <end position="283"/>
    </location>
</feature>
<dbReference type="OrthoDB" id="749011at2759"/>
<name>E1ZSD6_CHLVA</name>
<keyword evidence="9" id="KW-1185">Reference proteome</keyword>
<evidence type="ECO:0000259" key="7">
    <source>
        <dbReference type="PROSITE" id="PS50103"/>
    </source>
</evidence>
<accession>E1ZSD6</accession>
<dbReference type="KEGG" id="cvr:CHLNCDRAFT_141228"/>
<keyword evidence="2 5" id="KW-0863">Zinc-finger</keyword>
<keyword evidence="4" id="KW-0238">DNA-binding</keyword>
<dbReference type="RefSeq" id="XP_005843390.1">
    <property type="nucleotide sequence ID" value="XM_005843328.1"/>
</dbReference>
<keyword evidence="3 5" id="KW-0862">Zinc</keyword>
<protein>
    <recommendedName>
        <fullName evidence="7">C3H1-type domain-containing protein</fullName>
    </recommendedName>
</protein>
<dbReference type="PROSITE" id="PS50103">
    <property type="entry name" value="ZF_C3H1"/>
    <property type="match status" value="1"/>
</dbReference>
<evidence type="ECO:0000256" key="5">
    <source>
        <dbReference type="PROSITE-ProRule" id="PRU00723"/>
    </source>
</evidence>
<dbReference type="InParanoid" id="E1ZSD6"/>
<dbReference type="PANTHER" id="PTHR14493:SF50">
    <property type="entry name" value="RING FINGER PROTEIN UNKEMPT"/>
    <property type="match status" value="1"/>
</dbReference>
<dbReference type="Pfam" id="PF00642">
    <property type="entry name" value="zf-CCCH"/>
    <property type="match status" value="1"/>
</dbReference>
<dbReference type="GeneID" id="17350691"/>
<dbReference type="GO" id="GO:0008270">
    <property type="term" value="F:zinc ion binding"/>
    <property type="evidence" value="ECO:0007669"/>
    <property type="project" value="UniProtKB-KW"/>
</dbReference>
<dbReference type="InterPro" id="IPR057444">
    <property type="entry name" value="Znf-CCCH_AtC3H23-like"/>
</dbReference>
<organism evidence="9">
    <name type="scientific">Chlorella variabilis</name>
    <name type="common">Green alga</name>
    <dbReference type="NCBI Taxonomy" id="554065"/>
    <lineage>
        <taxon>Eukaryota</taxon>
        <taxon>Viridiplantae</taxon>
        <taxon>Chlorophyta</taxon>
        <taxon>core chlorophytes</taxon>
        <taxon>Trebouxiophyceae</taxon>
        <taxon>Chlorellales</taxon>
        <taxon>Chlorellaceae</taxon>
        <taxon>Chlorella clade</taxon>
        <taxon>Chlorella</taxon>
    </lineage>
</organism>
<sequence>MANLLYQSLQPGLEEDLFAADAAYAAAAVGLNSADESLPYSTSELNAPEYSTDDFRMFQFKVARCSKRYVHDWRACPFAHPTENARRRDPRLVKYLPVACPDYKRGICLRGDSCTYSHGVYECWLHPAKYRTQLCKEGPNCRRPVCFFAHSVLDLRQPSHSMYAASGGAPPAAAAADDAQGAAVAAALSQQTAAAAAAMAGARLSADASFGRLSSEEMLNNIQGQDSRSPSEVLAALPAAATAAAALLARSPSSRQSSASLTRSSSDTRPVGSAPHSPARSRSPPSPTPNPPEQPARQRSADAAAAAAVSDAAAAMAVLTQQQQAQAQAAAAQAAAALARLSMESRASLDASAAAAAAAATTKAMLQGGGSASLPPRMSLDSLLASRQAAAAGGWAPGAAPAPPTAAAALASGTSSLPLNEQPFPSGNAPRMSNAVARKLGLAPQRSSLDARVGKLRGAATPPRSSIDGILHALQQSSARSSLDQQHAAMLHAMGGQQLQGMAGLNGAAGGAPQVPHLNGYHAMPPAAYGGPLPGAYAMPPAGPTGPDGMALHPALLSLAIPSRARLPCLR</sequence>
<dbReference type="PANTHER" id="PTHR14493">
    <property type="entry name" value="UNKEMPT FAMILY MEMBER"/>
    <property type="match status" value="1"/>
</dbReference>
<evidence type="ECO:0000256" key="2">
    <source>
        <dbReference type="ARBA" id="ARBA00022771"/>
    </source>
</evidence>
<dbReference type="EMBL" id="GL433866">
    <property type="protein sequence ID" value="EFN51288.1"/>
    <property type="molecule type" value="Genomic_DNA"/>
</dbReference>